<name>A0ACB8TZC6_9APHY</name>
<comment type="caution">
    <text evidence="1">The sequence shown here is derived from an EMBL/GenBank/DDBJ whole genome shotgun (WGS) entry which is preliminary data.</text>
</comment>
<evidence type="ECO:0000313" key="2">
    <source>
        <dbReference type="Proteomes" id="UP001055072"/>
    </source>
</evidence>
<organism evidence="1 2">
    <name type="scientific">Irpex rosettiformis</name>
    <dbReference type="NCBI Taxonomy" id="378272"/>
    <lineage>
        <taxon>Eukaryota</taxon>
        <taxon>Fungi</taxon>
        <taxon>Dikarya</taxon>
        <taxon>Basidiomycota</taxon>
        <taxon>Agaricomycotina</taxon>
        <taxon>Agaricomycetes</taxon>
        <taxon>Polyporales</taxon>
        <taxon>Irpicaceae</taxon>
        <taxon>Irpex</taxon>
    </lineage>
</organism>
<accession>A0ACB8TZC6</accession>
<reference evidence="1" key="1">
    <citation type="journal article" date="2021" name="Environ. Microbiol.">
        <title>Gene family expansions and transcriptome signatures uncover fungal adaptations to wood decay.</title>
        <authorList>
            <person name="Hage H."/>
            <person name="Miyauchi S."/>
            <person name="Viragh M."/>
            <person name="Drula E."/>
            <person name="Min B."/>
            <person name="Chaduli D."/>
            <person name="Navarro D."/>
            <person name="Favel A."/>
            <person name="Norest M."/>
            <person name="Lesage-Meessen L."/>
            <person name="Balint B."/>
            <person name="Merenyi Z."/>
            <person name="de Eugenio L."/>
            <person name="Morin E."/>
            <person name="Martinez A.T."/>
            <person name="Baldrian P."/>
            <person name="Stursova M."/>
            <person name="Martinez M.J."/>
            <person name="Novotny C."/>
            <person name="Magnuson J.K."/>
            <person name="Spatafora J.W."/>
            <person name="Maurice S."/>
            <person name="Pangilinan J."/>
            <person name="Andreopoulos W."/>
            <person name="LaButti K."/>
            <person name="Hundley H."/>
            <person name="Na H."/>
            <person name="Kuo A."/>
            <person name="Barry K."/>
            <person name="Lipzen A."/>
            <person name="Henrissat B."/>
            <person name="Riley R."/>
            <person name="Ahrendt S."/>
            <person name="Nagy L.G."/>
            <person name="Grigoriev I.V."/>
            <person name="Martin F."/>
            <person name="Rosso M.N."/>
        </authorList>
    </citation>
    <scope>NUCLEOTIDE SEQUENCE</scope>
    <source>
        <strain evidence="1">CBS 384.51</strain>
    </source>
</reference>
<dbReference type="EMBL" id="MU274918">
    <property type="protein sequence ID" value="KAI0087447.1"/>
    <property type="molecule type" value="Genomic_DNA"/>
</dbReference>
<proteinExistence type="predicted"/>
<keyword evidence="2" id="KW-1185">Reference proteome</keyword>
<gene>
    <name evidence="1" type="ORF">BDY19DRAFT_955812</name>
</gene>
<protein>
    <submittedName>
        <fullName evidence="1">N-acetylhexosaminidase</fullName>
    </submittedName>
</protein>
<evidence type="ECO:0000313" key="1">
    <source>
        <dbReference type="EMBL" id="KAI0087447.1"/>
    </source>
</evidence>
<sequence length="575" mass="63645">MRAQINMVHTLQLLIMMFFSLARNSAFALWPIPPHITAGTTPLKLSPDFSITTTIVSPPHDLVSAIQDTQSRLKTDKFQRLVIGRGASDSNAVRFAPQLDKLELVFAPHAPPVRSIAAEATAPLKARSEWYKLSVPSGGSPAAQLVANSTLGLFRGLTTFSQLWYAYGTDKYILEAPVEMEDRPAFPYRGFSLDTSRNFYPMSDILRTIEAMSWVKLSILYWHVSDSQSFPLQVERFPELAQKGAYSENEIYTTDDVKQIISYANSRGVDIVVELDSPGHTTGIAFGYPDHVACANKMPWSMYASEPPAGQLRIANESTIAFSKELFDSVASMFTGPMMSSGGDEVNLPCWEEDADFVRDSIVANTTIPEALDRFVQEIQGIIKKRKKMPLIKSDMILTHNVTVTDDTVAVVWQSSADAVSMADRGHTFIYQPSNYFYLDCGAGDWLGDDVPGVSWCDPFKTWQKAYSFDPYANLTASQYHLVLGGQMPLWSEQSSPENLDSIVWPRLASAAEVFWTGAALPDGTSRLGKNATNGTSALARLHELRYRLVDRGIKAIALQPHWCALRPGACDLDA</sequence>
<dbReference type="Proteomes" id="UP001055072">
    <property type="component" value="Unassembled WGS sequence"/>
</dbReference>